<keyword evidence="9" id="KW-0137">Centromere</keyword>
<sequence length="251" mass="27098">MAASRTPREPSADPNSQLQAEQAQASSTAPQQPTTTDEQPATEPASPPLPQRHTAVTPGPRASRFREVYAQSLKRTLGKAGWENFKGCYPTVAGSAEGVLRQVQGQMVEKLGEKCEREFESIMVARQVVPKLNELESLIAEASTRRASATGPVPTPPHVLPPSTILSAHLHPHLSSHSAQLSARLSSTQSQNALLHDEVLRQRMEIEELLGRLESVEGDVRKANEALEGVVGELARESREGEGVLKAKTTA</sequence>
<comment type="caution">
    <text evidence="11">The sequence shown here is derived from an EMBL/GenBank/DDBJ whole genome shotgun (WGS) entry which is preliminary data.</text>
</comment>
<evidence type="ECO:0000256" key="10">
    <source>
        <dbReference type="SAM" id="MobiDB-lite"/>
    </source>
</evidence>
<organism evidence="11 12">
    <name type="scientific">Sarocladium strictum</name>
    <name type="common">Black bundle disease fungus</name>
    <name type="synonym">Acremonium strictum</name>
    <dbReference type="NCBI Taxonomy" id="5046"/>
    <lineage>
        <taxon>Eukaryota</taxon>
        <taxon>Fungi</taxon>
        <taxon>Dikarya</taxon>
        <taxon>Ascomycota</taxon>
        <taxon>Pezizomycotina</taxon>
        <taxon>Sordariomycetes</taxon>
        <taxon>Hypocreomycetidae</taxon>
        <taxon>Hypocreales</taxon>
        <taxon>Sarocladiaceae</taxon>
        <taxon>Sarocladium</taxon>
    </lineage>
</organism>
<protein>
    <submittedName>
        <fullName evidence="11">Uncharacterized protein</fullName>
    </submittedName>
</protein>
<accession>A0AA39GKJ4</accession>
<evidence type="ECO:0000256" key="4">
    <source>
        <dbReference type="ARBA" id="ARBA00022618"/>
    </source>
</evidence>
<dbReference type="EMBL" id="JAPDFR010000002">
    <property type="protein sequence ID" value="KAK0389080.1"/>
    <property type="molecule type" value="Genomic_DNA"/>
</dbReference>
<evidence type="ECO:0000256" key="1">
    <source>
        <dbReference type="ARBA" id="ARBA00004123"/>
    </source>
</evidence>
<keyword evidence="7" id="KW-0539">Nucleus</keyword>
<feature type="compositionally biased region" description="Low complexity" evidence="10">
    <location>
        <begin position="16"/>
        <end position="36"/>
    </location>
</feature>
<dbReference type="AlphaFoldDB" id="A0AA39GKJ4"/>
<dbReference type="Pfam" id="PF03980">
    <property type="entry name" value="Nnf1"/>
    <property type="match status" value="1"/>
</dbReference>
<evidence type="ECO:0000256" key="3">
    <source>
        <dbReference type="ARBA" id="ARBA00022454"/>
    </source>
</evidence>
<comment type="subcellular location">
    <subcellularLocation>
        <location evidence="2">Chromosome</location>
        <location evidence="2">Centromere</location>
        <location evidence="2">Kinetochore</location>
    </subcellularLocation>
    <subcellularLocation>
        <location evidence="1">Nucleus</location>
    </subcellularLocation>
</comment>
<evidence type="ECO:0000256" key="5">
    <source>
        <dbReference type="ARBA" id="ARBA00022776"/>
    </source>
</evidence>
<keyword evidence="3" id="KW-0158">Chromosome</keyword>
<keyword evidence="4" id="KW-0132">Cell division</keyword>
<proteinExistence type="predicted"/>
<evidence type="ECO:0000256" key="7">
    <source>
        <dbReference type="ARBA" id="ARBA00023242"/>
    </source>
</evidence>
<dbReference type="Proteomes" id="UP001175261">
    <property type="component" value="Unassembled WGS sequence"/>
</dbReference>
<dbReference type="InterPro" id="IPR007128">
    <property type="entry name" value="PMF1/Nnf1"/>
</dbReference>
<evidence type="ECO:0000256" key="6">
    <source>
        <dbReference type="ARBA" id="ARBA00022838"/>
    </source>
</evidence>
<name>A0AA39GKJ4_SARSR</name>
<dbReference type="PANTHER" id="PTHR15459">
    <property type="entry name" value="POLYAMINE-MODULATED FACTOR 1"/>
    <property type="match status" value="1"/>
</dbReference>
<evidence type="ECO:0000313" key="11">
    <source>
        <dbReference type="EMBL" id="KAK0389080.1"/>
    </source>
</evidence>
<evidence type="ECO:0000256" key="8">
    <source>
        <dbReference type="ARBA" id="ARBA00023306"/>
    </source>
</evidence>
<dbReference type="GO" id="GO:0000444">
    <property type="term" value="C:MIS12/MIND type complex"/>
    <property type="evidence" value="ECO:0007669"/>
    <property type="project" value="InterPro"/>
</dbReference>
<dbReference type="GO" id="GO:0051301">
    <property type="term" value="P:cell division"/>
    <property type="evidence" value="ECO:0007669"/>
    <property type="project" value="UniProtKB-KW"/>
</dbReference>
<keyword evidence="6" id="KW-0995">Kinetochore</keyword>
<evidence type="ECO:0000313" key="12">
    <source>
        <dbReference type="Proteomes" id="UP001175261"/>
    </source>
</evidence>
<feature type="region of interest" description="Disordered" evidence="10">
    <location>
        <begin position="1"/>
        <end position="63"/>
    </location>
</feature>
<feature type="compositionally biased region" description="Basic and acidic residues" evidence="10">
    <location>
        <begin position="1"/>
        <end position="11"/>
    </location>
</feature>
<gene>
    <name evidence="11" type="ORF">NLU13_2656</name>
</gene>
<dbReference type="GO" id="GO:0005634">
    <property type="term" value="C:nucleus"/>
    <property type="evidence" value="ECO:0007669"/>
    <property type="project" value="UniProtKB-SubCell"/>
</dbReference>
<keyword evidence="5" id="KW-0498">Mitosis</keyword>
<keyword evidence="8" id="KW-0131">Cell cycle</keyword>
<dbReference type="PANTHER" id="PTHR15459:SF3">
    <property type="entry name" value="POLYAMINE-MODULATED FACTOR 1"/>
    <property type="match status" value="1"/>
</dbReference>
<keyword evidence="12" id="KW-1185">Reference proteome</keyword>
<reference evidence="11" key="1">
    <citation type="submission" date="2022-10" db="EMBL/GenBank/DDBJ databases">
        <title>Determination and structural analysis of whole genome sequence of Sarocladium strictum F4-1.</title>
        <authorList>
            <person name="Hu L."/>
            <person name="Jiang Y."/>
        </authorList>
    </citation>
    <scope>NUCLEOTIDE SEQUENCE</scope>
    <source>
        <strain evidence="11">F4-1</strain>
    </source>
</reference>
<evidence type="ECO:0000256" key="9">
    <source>
        <dbReference type="ARBA" id="ARBA00023328"/>
    </source>
</evidence>
<evidence type="ECO:0000256" key="2">
    <source>
        <dbReference type="ARBA" id="ARBA00004629"/>
    </source>
</evidence>
<dbReference type="GO" id="GO:0007059">
    <property type="term" value="P:chromosome segregation"/>
    <property type="evidence" value="ECO:0007669"/>
    <property type="project" value="TreeGrafter"/>
</dbReference>